<sequence length="526" mass="57104">MSTAIAEVPVAELKRSPSPTPSGRSLRDEKKGSLKQLDEEEDAVETASAISAPQVPWRYKWVALLVIVLLPIGNTWADSSMSPLKATLRRELGITNTQYGVIDSAGNIVNSVWPIIGGVALDWWGVNLGLLACTSVILVGALLSAIATNISSWRLMAGGKILQGFGDAVLDSAQRKLMYHYFGTKGLAFAGGLELSVYRAISLIAGSTSVPISTGTGFYGYSFWIPAIFCALSVFITIGYIWFDAHVVPKEIRLTSNKEAAAAAHDHVAKRKFSLGAYWELGWAFWMLPATMILQSAATSTFASISPDLIASRGFTEAVAGFIAQARSLLPLFLLPFVGLAIDRWGYRFHIIAFTPLLWVLAFALLGFSTVHPLVPVVFVAFAGCIQAFPIQATIPLLVRDQRKLGTAFGVYRAFNNAGSSIMDVVIGVLQDSAGGSYTRVIWLVMMLKAFAFFLGLGYLYADYNFLGKTATLSEKARVEQEALIEDSASSPLTARPVKRWVTWVSTCLLGAMVITGWVLFIKYLL</sequence>
<comment type="function">
    <text evidence="17">Lysosomal dipeptide uniporter that selectively exports lysine, arginine or histidine-containing dipeptides with a net positive charge from the lysosome lumen into the cytosol. Could play a role in a specific type of protein O-glycosylation indirectly regulating macrophages migration and tissue invasion. Also essential for liver homeostasis.</text>
</comment>
<comment type="subunit">
    <text evidence="18">Homodimer. Interacts with lysosomal protein GLMP (via lumenal domain); the interaction starts while both proteins are still in the endoplasmic reticulum and is required for stabilization of MFSD1 in lysosomes but has no direct effect on its targeting to lysosomes or transporter activity.</text>
</comment>
<feature type="domain" description="Major facilitator superfamily (MFS) profile" evidence="21">
    <location>
        <begin position="63"/>
        <end position="465"/>
    </location>
</feature>
<evidence type="ECO:0000313" key="22">
    <source>
        <dbReference type="EMBL" id="ORY89736.1"/>
    </source>
</evidence>
<evidence type="ECO:0000256" key="18">
    <source>
        <dbReference type="ARBA" id="ARBA00046376"/>
    </source>
</evidence>
<keyword evidence="20" id="KW-0812">Transmembrane</keyword>
<name>A0A1Y2FZX4_9BASI</name>
<evidence type="ECO:0000256" key="5">
    <source>
        <dbReference type="ARBA" id="ARBA00044884"/>
    </source>
</evidence>
<feature type="transmembrane region" description="Helical" evidence="20">
    <location>
        <begin position="221"/>
        <end position="243"/>
    </location>
</feature>
<evidence type="ECO:0000256" key="14">
    <source>
        <dbReference type="ARBA" id="ARBA00044924"/>
    </source>
</evidence>
<evidence type="ECO:0000256" key="10">
    <source>
        <dbReference type="ARBA" id="ARBA00044900"/>
    </source>
</evidence>
<feature type="transmembrane region" description="Helical" evidence="20">
    <location>
        <begin position="318"/>
        <end position="342"/>
    </location>
</feature>
<reference evidence="22 23" key="1">
    <citation type="submission" date="2016-07" db="EMBL/GenBank/DDBJ databases">
        <title>Pervasive Adenine N6-methylation of Active Genes in Fungi.</title>
        <authorList>
            <consortium name="DOE Joint Genome Institute"/>
            <person name="Mondo S.J."/>
            <person name="Dannebaum R.O."/>
            <person name="Kuo R.C."/>
            <person name="Labutti K."/>
            <person name="Haridas S."/>
            <person name="Kuo A."/>
            <person name="Salamov A."/>
            <person name="Ahrendt S.R."/>
            <person name="Lipzen A."/>
            <person name="Sullivan W."/>
            <person name="Andreopoulos W.B."/>
            <person name="Clum A."/>
            <person name="Lindquist E."/>
            <person name="Daum C."/>
            <person name="Ramamoorthy G.K."/>
            <person name="Gryganskyi A."/>
            <person name="Culley D."/>
            <person name="Magnuson J.K."/>
            <person name="James T.Y."/>
            <person name="O'Malley M.A."/>
            <person name="Stajich J.E."/>
            <person name="Spatafora J.W."/>
            <person name="Visel A."/>
            <person name="Grigoriev I.V."/>
        </authorList>
    </citation>
    <scope>NUCLEOTIDE SEQUENCE [LARGE SCALE GENOMIC DNA]</scope>
    <source>
        <strain evidence="22 23">62-1032</strain>
    </source>
</reference>
<dbReference type="Gene3D" id="1.20.1250.20">
    <property type="entry name" value="MFS general substrate transporter like domains"/>
    <property type="match status" value="2"/>
</dbReference>
<evidence type="ECO:0000256" key="13">
    <source>
        <dbReference type="ARBA" id="ARBA00044919"/>
    </source>
</evidence>
<comment type="catalytic activity">
    <reaction evidence="13">
        <text>L-alanyl-L-lysine(out) = L-alanyl-L-lysine(in)</text>
        <dbReference type="Rhea" id="RHEA:79415"/>
        <dbReference type="ChEBI" id="CHEBI:192470"/>
    </reaction>
</comment>
<feature type="transmembrane region" description="Helical" evidence="20">
    <location>
        <begin position="441"/>
        <end position="462"/>
    </location>
</feature>
<evidence type="ECO:0000256" key="16">
    <source>
        <dbReference type="ARBA" id="ARBA00045018"/>
    </source>
</evidence>
<comment type="catalytic activity">
    <reaction evidence="7">
        <text>L-alpha-aminoacyl-L-lysine(out) = L-alpha-aminoacyl-L-lysine(in)</text>
        <dbReference type="Rhea" id="RHEA:79383"/>
        <dbReference type="ChEBI" id="CHEBI:229966"/>
    </reaction>
</comment>
<comment type="catalytic activity">
    <reaction evidence="3">
        <text>L-histidyl-glycine(out) = L-histidyl-glycine(in)</text>
        <dbReference type="Rhea" id="RHEA:79395"/>
        <dbReference type="ChEBI" id="CHEBI:229957"/>
    </reaction>
</comment>
<dbReference type="STRING" id="106004.A0A1Y2FZX4"/>
<dbReference type="Proteomes" id="UP000193467">
    <property type="component" value="Unassembled WGS sequence"/>
</dbReference>
<protein>
    <recommendedName>
        <fullName evidence="15">Lysosomal dipeptide transporter MFSD1</fullName>
    </recommendedName>
    <alternativeName>
        <fullName evidence="16">Major facilitator superfamily domain-containing protein 1</fullName>
    </alternativeName>
</protein>
<comment type="catalytic activity">
    <reaction evidence="4">
        <text>L-alpha-aminoacyl-L-arginine(out) = L-alpha-aminoacyl-L-arginine(in)</text>
        <dbReference type="Rhea" id="RHEA:79367"/>
        <dbReference type="ChEBI" id="CHEBI:229968"/>
    </reaction>
</comment>
<dbReference type="GO" id="GO:0022857">
    <property type="term" value="F:transmembrane transporter activity"/>
    <property type="evidence" value="ECO:0007669"/>
    <property type="project" value="InterPro"/>
</dbReference>
<evidence type="ECO:0000256" key="12">
    <source>
        <dbReference type="ARBA" id="ARBA00044912"/>
    </source>
</evidence>
<keyword evidence="23" id="KW-1185">Reference proteome</keyword>
<dbReference type="InterPro" id="IPR011701">
    <property type="entry name" value="MFS"/>
</dbReference>
<keyword evidence="20" id="KW-0472">Membrane</keyword>
<dbReference type="Pfam" id="PF07690">
    <property type="entry name" value="MFS_1"/>
    <property type="match status" value="1"/>
</dbReference>
<dbReference type="OrthoDB" id="2525538at2759"/>
<feature type="transmembrane region" description="Helical" evidence="20">
    <location>
        <begin position="374"/>
        <end position="399"/>
    </location>
</feature>
<organism evidence="22 23">
    <name type="scientific">Leucosporidium creatinivorum</name>
    <dbReference type="NCBI Taxonomy" id="106004"/>
    <lineage>
        <taxon>Eukaryota</taxon>
        <taxon>Fungi</taxon>
        <taxon>Dikarya</taxon>
        <taxon>Basidiomycota</taxon>
        <taxon>Pucciniomycotina</taxon>
        <taxon>Microbotryomycetes</taxon>
        <taxon>Leucosporidiales</taxon>
        <taxon>Leucosporidium</taxon>
    </lineage>
</organism>
<evidence type="ECO:0000256" key="8">
    <source>
        <dbReference type="ARBA" id="ARBA00044898"/>
    </source>
</evidence>
<comment type="catalytic activity">
    <reaction evidence="6">
        <text>L-lysyl-L-alpha-amino acid(out) = L-lysyl-L-alpha-amino acid(in)</text>
        <dbReference type="Rhea" id="RHEA:79387"/>
        <dbReference type="ChEBI" id="CHEBI:229965"/>
    </reaction>
</comment>
<evidence type="ECO:0000256" key="3">
    <source>
        <dbReference type="ARBA" id="ARBA00044878"/>
    </source>
</evidence>
<dbReference type="AlphaFoldDB" id="A0A1Y2FZX4"/>
<comment type="catalytic activity">
    <reaction evidence="5">
        <text>L-alpha-aminoacyl-L-histidine(out) = L-alpha-aminoacyl-L-histidine(in)</text>
        <dbReference type="Rhea" id="RHEA:79375"/>
        <dbReference type="ChEBI" id="CHEBI:229967"/>
    </reaction>
</comment>
<feature type="transmembrane region" description="Helical" evidence="20">
    <location>
        <begin position="59"/>
        <end position="77"/>
    </location>
</feature>
<evidence type="ECO:0000256" key="7">
    <source>
        <dbReference type="ARBA" id="ARBA00044893"/>
    </source>
</evidence>
<evidence type="ECO:0000256" key="4">
    <source>
        <dbReference type="ARBA" id="ARBA00044881"/>
    </source>
</evidence>
<evidence type="ECO:0000256" key="19">
    <source>
        <dbReference type="SAM" id="MobiDB-lite"/>
    </source>
</evidence>
<dbReference type="PANTHER" id="PTHR23512:SF12">
    <property type="entry name" value="TRANSPORTER, PUTATIVE (AFU_ORTHOLOGUE AFUA_4G00260)-RELATED"/>
    <property type="match status" value="1"/>
</dbReference>
<evidence type="ECO:0000256" key="1">
    <source>
        <dbReference type="ARBA" id="ARBA00004141"/>
    </source>
</evidence>
<dbReference type="PANTHER" id="PTHR23512">
    <property type="entry name" value="MAJOR FACILITATOR SUPERFAMILY DOMAIN-CONTAINING PROTEIN 1"/>
    <property type="match status" value="1"/>
</dbReference>
<proteinExistence type="predicted"/>
<comment type="catalytic activity">
    <reaction evidence="12">
        <text>L-histidyl-L-alpha-amino acid(out) = L-histidyl-L-alpha-amino acid(in)</text>
        <dbReference type="Rhea" id="RHEA:79379"/>
        <dbReference type="ChEBI" id="CHEBI:229964"/>
    </reaction>
</comment>
<evidence type="ECO:0000256" key="17">
    <source>
        <dbReference type="ARBA" id="ARBA00045709"/>
    </source>
</evidence>
<dbReference type="InterPro" id="IPR052187">
    <property type="entry name" value="MFSD1"/>
</dbReference>
<comment type="catalytic activity">
    <reaction evidence="10">
        <text>L-lysyl-L-lysine(out) = L-lysyl-L-lysine(in)</text>
        <dbReference type="Rhea" id="RHEA:79403"/>
        <dbReference type="ChEBI" id="CHEBI:229956"/>
    </reaction>
</comment>
<evidence type="ECO:0000256" key="15">
    <source>
        <dbReference type="ARBA" id="ARBA00044985"/>
    </source>
</evidence>
<feature type="transmembrane region" description="Helical" evidence="20">
    <location>
        <begin position="349"/>
        <end position="368"/>
    </location>
</feature>
<evidence type="ECO:0000256" key="6">
    <source>
        <dbReference type="ARBA" id="ARBA00044891"/>
    </source>
</evidence>
<comment type="catalytic activity">
    <reaction evidence="11">
        <text>L-arginyl-glycine(out) = L-arginyl-glycine(in)</text>
        <dbReference type="Rhea" id="RHEA:79391"/>
        <dbReference type="ChEBI" id="CHEBI:229955"/>
    </reaction>
</comment>
<feature type="transmembrane region" description="Helical" evidence="20">
    <location>
        <begin position="123"/>
        <end position="146"/>
    </location>
</feature>
<accession>A0A1Y2FZX4</accession>
<dbReference type="InterPro" id="IPR020846">
    <property type="entry name" value="MFS_dom"/>
</dbReference>
<dbReference type="PROSITE" id="PS50850">
    <property type="entry name" value="MFS"/>
    <property type="match status" value="1"/>
</dbReference>
<comment type="subcellular location">
    <subcellularLocation>
        <location evidence="1">Membrane</location>
        <topology evidence="1">Multi-pass membrane protein</topology>
    </subcellularLocation>
</comment>
<feature type="transmembrane region" description="Helical" evidence="20">
    <location>
        <begin position="501"/>
        <end position="522"/>
    </location>
</feature>
<evidence type="ECO:0000256" key="2">
    <source>
        <dbReference type="ARBA" id="ARBA00044876"/>
    </source>
</evidence>
<gene>
    <name evidence="22" type="ORF">BCR35DRAFT_300174</name>
</gene>
<comment type="catalytic activity">
    <reaction evidence="2">
        <text>L-lysyl-L-alanine(out) = L-lysyl-L-alanine(in)</text>
        <dbReference type="Rhea" id="RHEA:79399"/>
        <dbReference type="ChEBI" id="CHEBI:229954"/>
    </reaction>
</comment>
<dbReference type="InterPro" id="IPR036259">
    <property type="entry name" value="MFS_trans_sf"/>
</dbReference>
<feature type="transmembrane region" description="Helical" evidence="20">
    <location>
        <begin position="182"/>
        <end position="201"/>
    </location>
</feature>
<comment type="catalytic activity">
    <reaction evidence="9">
        <text>L-arginyl-L-alpha-amino acid(out) = L-arginyl-L-alpha-amino acid(in)</text>
        <dbReference type="Rhea" id="RHEA:79371"/>
        <dbReference type="ChEBI" id="CHEBI:84315"/>
    </reaction>
</comment>
<feature type="region of interest" description="Disordered" evidence="19">
    <location>
        <begin position="1"/>
        <end position="36"/>
    </location>
</feature>
<dbReference type="GO" id="GO:0016020">
    <property type="term" value="C:membrane"/>
    <property type="evidence" value="ECO:0007669"/>
    <property type="project" value="UniProtKB-SubCell"/>
</dbReference>
<dbReference type="EMBL" id="MCGR01000005">
    <property type="protein sequence ID" value="ORY89736.1"/>
    <property type="molecule type" value="Genomic_DNA"/>
</dbReference>
<evidence type="ECO:0000256" key="11">
    <source>
        <dbReference type="ARBA" id="ARBA00044903"/>
    </source>
</evidence>
<evidence type="ECO:0000259" key="21">
    <source>
        <dbReference type="PROSITE" id="PS50850"/>
    </source>
</evidence>
<keyword evidence="20" id="KW-1133">Transmembrane helix</keyword>
<comment type="catalytic activity">
    <reaction evidence="8">
        <text>L-aspartyl-L-lysine(out) = L-aspartyl-L-lysine(in)</text>
        <dbReference type="Rhea" id="RHEA:79411"/>
        <dbReference type="ChEBI" id="CHEBI:229953"/>
    </reaction>
</comment>
<evidence type="ECO:0000256" key="20">
    <source>
        <dbReference type="SAM" id="Phobius"/>
    </source>
</evidence>
<evidence type="ECO:0000256" key="9">
    <source>
        <dbReference type="ARBA" id="ARBA00044899"/>
    </source>
</evidence>
<dbReference type="InParanoid" id="A0A1Y2FZX4"/>
<dbReference type="SUPFAM" id="SSF103473">
    <property type="entry name" value="MFS general substrate transporter"/>
    <property type="match status" value="1"/>
</dbReference>
<comment type="catalytic activity">
    <reaction evidence="14">
        <text>L-lysyl-glycine(out) = L-lysyl-glycine(in)</text>
        <dbReference type="Rhea" id="RHEA:79407"/>
        <dbReference type="ChEBI" id="CHEBI:191202"/>
    </reaction>
</comment>
<evidence type="ECO:0000313" key="23">
    <source>
        <dbReference type="Proteomes" id="UP000193467"/>
    </source>
</evidence>
<feature type="transmembrane region" description="Helical" evidence="20">
    <location>
        <begin position="277"/>
        <end position="298"/>
    </location>
</feature>
<comment type="caution">
    <text evidence="22">The sequence shown here is derived from an EMBL/GenBank/DDBJ whole genome shotgun (WGS) entry which is preliminary data.</text>
</comment>